<gene>
    <name evidence="2" type="ORF">CAL15_04830</name>
</gene>
<dbReference type="KEGG" id="bgm:CAL15_04830"/>
<reference evidence="2 3" key="1">
    <citation type="submission" date="2017-05" db="EMBL/GenBank/DDBJ databases">
        <title>Complete and WGS of Bordetella genogroups.</title>
        <authorList>
            <person name="Spilker T."/>
            <person name="LiPuma J."/>
        </authorList>
    </citation>
    <scope>NUCLEOTIDE SEQUENCE [LARGE SCALE GENOMIC DNA]</scope>
    <source>
        <strain evidence="2 3">AU7206</strain>
    </source>
</reference>
<dbReference type="PROSITE" id="PS51708">
    <property type="entry name" value="CHAD"/>
    <property type="match status" value="1"/>
</dbReference>
<dbReference type="InterPro" id="IPR007899">
    <property type="entry name" value="CHAD_dom"/>
</dbReference>
<accession>A0A1W6ZA89</accession>
<dbReference type="EMBL" id="CP021111">
    <property type="protein sequence ID" value="ARP93764.1"/>
    <property type="molecule type" value="Genomic_DNA"/>
</dbReference>
<dbReference type="PANTHER" id="PTHR39339">
    <property type="entry name" value="SLR1444 PROTEIN"/>
    <property type="match status" value="1"/>
</dbReference>
<dbReference type="SMART" id="SM00880">
    <property type="entry name" value="CHAD"/>
    <property type="match status" value="1"/>
</dbReference>
<evidence type="ECO:0000259" key="1">
    <source>
        <dbReference type="PROSITE" id="PS51708"/>
    </source>
</evidence>
<dbReference type="Pfam" id="PF05235">
    <property type="entry name" value="CHAD"/>
    <property type="match status" value="1"/>
</dbReference>
<dbReference type="STRING" id="463040.CAL15_04830"/>
<dbReference type="InterPro" id="IPR038186">
    <property type="entry name" value="CHAD_dom_sf"/>
</dbReference>
<proteinExistence type="predicted"/>
<organism evidence="2 3">
    <name type="scientific">Bordetella genomosp. 13</name>
    <dbReference type="NCBI Taxonomy" id="463040"/>
    <lineage>
        <taxon>Bacteria</taxon>
        <taxon>Pseudomonadati</taxon>
        <taxon>Pseudomonadota</taxon>
        <taxon>Betaproteobacteria</taxon>
        <taxon>Burkholderiales</taxon>
        <taxon>Alcaligenaceae</taxon>
        <taxon>Bordetella</taxon>
    </lineage>
</organism>
<name>A0A1W6ZA89_9BORD</name>
<dbReference type="Proteomes" id="UP000194161">
    <property type="component" value="Chromosome"/>
</dbReference>
<feature type="domain" description="CHAD" evidence="1">
    <location>
        <begin position="1"/>
        <end position="271"/>
    </location>
</feature>
<dbReference type="OrthoDB" id="8925343at2"/>
<dbReference type="Gene3D" id="1.40.20.10">
    <property type="entry name" value="CHAD domain"/>
    <property type="match status" value="1"/>
</dbReference>
<evidence type="ECO:0000313" key="3">
    <source>
        <dbReference type="Proteomes" id="UP000194161"/>
    </source>
</evidence>
<evidence type="ECO:0000313" key="2">
    <source>
        <dbReference type="EMBL" id="ARP93764.1"/>
    </source>
</evidence>
<dbReference type="PANTHER" id="PTHR39339:SF1">
    <property type="entry name" value="CHAD DOMAIN-CONTAINING PROTEIN"/>
    <property type="match status" value="1"/>
</dbReference>
<protein>
    <submittedName>
        <fullName evidence="2">Metal-binding protein</fullName>
    </submittedName>
</protein>
<sequence>MPDRLDRKAYAEANFAIFADPLINEAIEQASALAHDADAGKLHKLRVALRRLRTLLWAYRPILDEQFDDEQRQLLKSLASAAGDTRAWDILIGLLETTGDRDLLNALQANRDKTAEQSAATLRESHLDEALRESVYAAAQQLSASPARTPMRRFAQRRVQAAQKQLHKRMRRASKAGRSDYDAYHDVRKAGKKLRYLIEFFEPLLKKKQRKGLKDLKRLQKRYGALNDVVASRDLLATHRQALPQNVDPTPALSELKREQKRRIKAAARLL</sequence>
<keyword evidence="3" id="KW-1185">Reference proteome</keyword>
<dbReference type="AlphaFoldDB" id="A0A1W6ZA89"/>